<feature type="transmembrane region" description="Helical" evidence="1">
    <location>
        <begin position="21"/>
        <end position="44"/>
    </location>
</feature>
<organism evidence="2">
    <name type="scientific">Mus musculus</name>
    <name type="common">Mouse</name>
    <dbReference type="NCBI Taxonomy" id="10090"/>
    <lineage>
        <taxon>Eukaryota</taxon>
        <taxon>Metazoa</taxon>
        <taxon>Chordata</taxon>
        <taxon>Craniata</taxon>
        <taxon>Vertebrata</taxon>
        <taxon>Euteleostomi</taxon>
        <taxon>Mammalia</taxon>
        <taxon>Eutheria</taxon>
        <taxon>Euarchontoglires</taxon>
        <taxon>Glires</taxon>
        <taxon>Rodentia</taxon>
        <taxon>Myomorpha</taxon>
        <taxon>Muroidea</taxon>
        <taxon>Muridae</taxon>
        <taxon>Murinae</taxon>
        <taxon>Mus</taxon>
        <taxon>Mus</taxon>
    </lineage>
</organism>
<sequence length="69" mass="7794">MEKLESEVFWLLASQMRRDQQIVKTGCLGAGGLSLFSFFFFSFLCSQGDSLVNLFCILTGRNKRSFLSS</sequence>
<evidence type="ECO:0000256" key="1">
    <source>
        <dbReference type="SAM" id="Phobius"/>
    </source>
</evidence>
<reference evidence="2" key="7">
    <citation type="journal article" date="2005" name="Science">
        <title>The Transcriptional Landscape of the Mammalian Genome.</title>
        <authorList>
            <consortium name="The FANTOM Consortium"/>
            <consortium name="Riken Genome Exploration Research Group and Genome Science Group (Genome Network Project Core Group)"/>
        </authorList>
    </citation>
    <scope>NUCLEOTIDE SEQUENCE</scope>
    <source>
        <strain evidence="2">C57BL/6J</strain>
        <tissue evidence="2">Whole body</tissue>
    </source>
</reference>
<keyword evidence="1" id="KW-1133">Transmembrane helix</keyword>
<reference evidence="2" key="2">
    <citation type="journal article" date="2000" name="Genome Res.">
        <title>Normalization and subtraction of cap-trapper-selected cDNAs to prepare full-length cDNA libraries for rapid discovery of new genes.</title>
        <authorList>
            <person name="Carninci P."/>
            <person name="Shibata Y."/>
            <person name="Hayatsu N."/>
            <person name="Sugahara Y."/>
            <person name="Shibata K."/>
            <person name="Itoh M."/>
            <person name="Konno H."/>
            <person name="Okazaki Y."/>
            <person name="Muramatsu M."/>
            <person name="Hayashizaki Y."/>
        </authorList>
    </citation>
    <scope>NUCLEOTIDE SEQUENCE</scope>
    <source>
        <strain evidence="2">C57BL/6J</strain>
        <tissue evidence="2">Whole body</tissue>
    </source>
</reference>
<protein>
    <submittedName>
        <fullName evidence="2">Uncharacterized protein</fullName>
    </submittedName>
</protein>
<keyword evidence="1" id="KW-0472">Membrane</keyword>
<keyword evidence="1" id="KW-0812">Transmembrane</keyword>
<evidence type="ECO:0000313" key="2">
    <source>
        <dbReference type="EMBL" id="BAE35908.1"/>
    </source>
</evidence>
<proteinExistence type="evidence at transcript level"/>
<reference evidence="2" key="8">
    <citation type="journal article" date="2005" name="Science">
        <title>Antisense Transcription in the Mammalian Transcriptome.</title>
        <authorList>
            <consortium name="RIKEN Genome Exploration Research Group and Genome Science Group (Genome Network Project Core Group) and the FANTOM Consortium"/>
        </authorList>
    </citation>
    <scope>NUCLEOTIDE SEQUENCE</scope>
    <source>
        <strain evidence="2">C57BL/6J</strain>
        <tissue evidence="2">Whole body</tissue>
    </source>
</reference>
<dbReference type="EMBL" id="AK160605">
    <property type="protein sequence ID" value="BAE35908.1"/>
    <property type="molecule type" value="mRNA"/>
</dbReference>
<reference evidence="2" key="6">
    <citation type="submission" date="2004-04" db="EMBL/GenBank/DDBJ databases">
        <authorList>
            <person name="Arakawa T."/>
            <person name="Carninci P."/>
            <person name="Fukuda S."/>
            <person name="Hashizume W."/>
            <person name="Hayashida K."/>
            <person name="Hori F."/>
            <person name="Iida J."/>
            <person name="Imamura K."/>
            <person name="Imotani K."/>
            <person name="Itoh M."/>
            <person name="Kanagawa S."/>
            <person name="Kawai J."/>
            <person name="Kojima M."/>
            <person name="Konno H."/>
            <person name="Murata M."/>
            <person name="Nakamura M."/>
            <person name="Ninomiya N."/>
            <person name="Nishiyori H."/>
            <person name="Nomura K."/>
            <person name="Ohno M."/>
            <person name="Sakazume N."/>
            <person name="Sano H."/>
            <person name="Sasaki D."/>
            <person name="Shibata K."/>
            <person name="Shiraki T."/>
            <person name="Tagami M."/>
            <person name="Tagami Y."/>
            <person name="Waki K."/>
            <person name="Watahiki A."/>
            <person name="Muramatsu M."/>
            <person name="Hayashizaki Y."/>
        </authorList>
    </citation>
    <scope>NUCLEOTIDE SEQUENCE</scope>
    <source>
        <strain evidence="2">C57BL/6J</strain>
        <tissue evidence="2">Whole body</tissue>
    </source>
</reference>
<reference evidence="2" key="4">
    <citation type="journal article" date="2001" name="Nature">
        <title>Functional annotation of a full-length mouse cDNA collection.</title>
        <authorList>
            <consortium name="The RIKEN Genome Exploration Research Group Phase II Team and the FANTOM Consortium"/>
        </authorList>
    </citation>
    <scope>NUCLEOTIDE SEQUENCE</scope>
    <source>
        <strain evidence="2">C57BL/6J</strain>
        <tissue evidence="2">Whole body</tissue>
    </source>
</reference>
<reference evidence="2" key="3">
    <citation type="journal article" date="2000" name="Genome Res.">
        <title>RIKEN integrated sequence analysis (RISA) system--384-format sequencing pipeline with 384 multicapillary sequencer.</title>
        <authorList>
            <person name="Shibata K."/>
            <person name="Itoh M."/>
            <person name="Aizawa K."/>
            <person name="Nagaoka S."/>
            <person name="Sasaki N."/>
            <person name="Carninci P."/>
            <person name="Konno H."/>
            <person name="Akiyama J."/>
            <person name="Nishi K."/>
            <person name="Kitsunai T."/>
            <person name="Tashiro H."/>
            <person name="Itoh M."/>
            <person name="Sumi N."/>
            <person name="Ishii Y."/>
            <person name="Nakamura S."/>
            <person name="Hazama M."/>
            <person name="Nishine T."/>
            <person name="Harada A."/>
            <person name="Yamamoto R."/>
            <person name="Matsumoto H."/>
            <person name="Sakaguchi S."/>
            <person name="Ikegami T."/>
            <person name="Kashiwagi K."/>
            <person name="Fujiwake S."/>
            <person name="Inoue K."/>
            <person name="Togawa Y."/>
            <person name="Izawa M."/>
            <person name="Ohara E."/>
            <person name="Watahiki M."/>
            <person name="Yoneda Y."/>
            <person name="Ishikawa T."/>
            <person name="Ozawa K."/>
            <person name="Tanaka T."/>
            <person name="Matsuura S."/>
            <person name="Kawai J."/>
            <person name="Okazaki Y."/>
            <person name="Muramatsu M."/>
            <person name="Inoue Y."/>
            <person name="Kira A."/>
            <person name="Hayashizaki Y."/>
        </authorList>
    </citation>
    <scope>NUCLEOTIDE SEQUENCE</scope>
    <source>
        <strain evidence="2">C57BL/6J</strain>
        <tissue evidence="2">Whole body</tissue>
    </source>
</reference>
<accession>Q3TUR3</accession>
<reference evidence="2" key="5">
    <citation type="journal article" date="2002" name="Nature">
        <title>Analysis of the mouse transcriptome based on functional annotation of 60,770 full-length cDNAs.</title>
        <authorList>
            <consortium name="The FANTOM Consortium and the RIKEN Genome Exploration Research Group Phase I and II Team"/>
        </authorList>
    </citation>
    <scope>NUCLEOTIDE SEQUENCE</scope>
    <source>
        <strain evidence="2">C57BL/6J</strain>
        <tissue evidence="2">Whole body</tissue>
    </source>
</reference>
<reference evidence="2" key="1">
    <citation type="journal article" date="1999" name="Methods Enzymol.">
        <title>High-efficiency full-length cDNA cloning.</title>
        <authorList>
            <person name="Carninci P."/>
            <person name="Hayashizaki Y."/>
        </authorList>
    </citation>
    <scope>NUCLEOTIDE SEQUENCE</scope>
    <source>
        <strain evidence="2">C57BL/6J</strain>
        <tissue evidence="2">Whole body</tissue>
    </source>
</reference>
<dbReference type="AlphaFoldDB" id="Q3TUR3"/>
<name>Q3TUR3_MOUSE</name>